<gene>
    <name evidence="7" type="primary">ohrR</name>
    <name evidence="7" type="ORF">TM5383_02489</name>
</gene>
<dbReference type="FunFam" id="1.10.10.10:FF:000163">
    <property type="entry name" value="MarR family transcriptional regulator"/>
    <property type="match status" value="1"/>
</dbReference>
<reference evidence="7 8" key="1">
    <citation type="submission" date="2015-09" db="EMBL/GenBank/DDBJ databases">
        <authorList>
            <consortium name="Swine Surveillance"/>
        </authorList>
    </citation>
    <scope>NUCLEOTIDE SEQUENCE [LARGE SCALE GENOMIC DNA]</scope>
    <source>
        <strain evidence="7 8">CECT 8383</strain>
    </source>
</reference>
<evidence type="ECO:0000256" key="5">
    <source>
        <dbReference type="ARBA" id="ARBA00023163"/>
    </source>
</evidence>
<sequence length="149" mass="16692">MTQTAPFTTLDQQLCFEVYAASHAFTKFYKPLLDPLGLTYPQYLVMLLLWERDDRAVGDLGQALSLESSTLTPLLKRMEASGQITRQRDPEDERRVRIRLTDAGRALQDQAATIPACLGEAAAMPASEVTELREEVRRLRLRLEAALAG</sequence>
<evidence type="ECO:0000256" key="1">
    <source>
        <dbReference type="ARBA" id="ARBA00004496"/>
    </source>
</evidence>
<dbReference type="Pfam" id="PF22381">
    <property type="entry name" value="Staph_reg_Sar_Rot"/>
    <property type="match status" value="1"/>
</dbReference>
<dbReference type="InterPro" id="IPR036388">
    <property type="entry name" value="WH-like_DNA-bd_sf"/>
</dbReference>
<comment type="subcellular location">
    <subcellularLocation>
        <location evidence="1">Cytoplasm</location>
    </subcellularLocation>
</comment>
<dbReference type="InterPro" id="IPR039422">
    <property type="entry name" value="MarR/SlyA-like"/>
</dbReference>
<evidence type="ECO:0000256" key="2">
    <source>
        <dbReference type="ARBA" id="ARBA00022490"/>
    </source>
</evidence>
<dbReference type="InterPro" id="IPR000835">
    <property type="entry name" value="HTH_MarR-typ"/>
</dbReference>
<accession>A0A0P1GRB1</accession>
<dbReference type="OrthoDB" id="9806864at2"/>
<dbReference type="GO" id="GO:0003700">
    <property type="term" value="F:DNA-binding transcription factor activity"/>
    <property type="evidence" value="ECO:0007669"/>
    <property type="project" value="InterPro"/>
</dbReference>
<dbReference type="PRINTS" id="PR00598">
    <property type="entry name" value="HTHMARR"/>
</dbReference>
<dbReference type="PROSITE" id="PS50995">
    <property type="entry name" value="HTH_MARR_2"/>
    <property type="match status" value="1"/>
</dbReference>
<evidence type="ECO:0000256" key="4">
    <source>
        <dbReference type="ARBA" id="ARBA00023125"/>
    </source>
</evidence>
<dbReference type="Proteomes" id="UP000051681">
    <property type="component" value="Unassembled WGS sequence"/>
</dbReference>
<dbReference type="InterPro" id="IPR036390">
    <property type="entry name" value="WH_DNA-bd_sf"/>
</dbReference>
<keyword evidence="5" id="KW-0804">Transcription</keyword>
<feature type="domain" description="HTH marR-type" evidence="6">
    <location>
        <begin position="11"/>
        <end position="141"/>
    </location>
</feature>
<evidence type="ECO:0000259" key="6">
    <source>
        <dbReference type="PROSITE" id="PS50995"/>
    </source>
</evidence>
<dbReference type="PANTHER" id="PTHR33164:SF5">
    <property type="entry name" value="ORGANIC HYDROPEROXIDE RESISTANCE TRANSCRIPTIONAL REGULATOR"/>
    <property type="match status" value="1"/>
</dbReference>
<dbReference type="GO" id="GO:0006950">
    <property type="term" value="P:response to stress"/>
    <property type="evidence" value="ECO:0007669"/>
    <property type="project" value="TreeGrafter"/>
</dbReference>
<evidence type="ECO:0000256" key="3">
    <source>
        <dbReference type="ARBA" id="ARBA00023015"/>
    </source>
</evidence>
<dbReference type="AlphaFoldDB" id="A0A0P1GRB1"/>
<evidence type="ECO:0000313" key="7">
    <source>
        <dbReference type="EMBL" id="CUH85261.1"/>
    </source>
</evidence>
<dbReference type="RefSeq" id="WP_058319323.1">
    <property type="nucleotide sequence ID" value="NZ_CYSF01000012.1"/>
</dbReference>
<dbReference type="STRING" id="340021.TM5383_02489"/>
<dbReference type="GO" id="GO:0003677">
    <property type="term" value="F:DNA binding"/>
    <property type="evidence" value="ECO:0007669"/>
    <property type="project" value="UniProtKB-KW"/>
</dbReference>
<protein>
    <submittedName>
        <fullName evidence="7">Organic hydroperoxide resistance transcriptional regulator</fullName>
    </submittedName>
</protein>
<name>A0A0P1GRB1_9RHOB</name>
<dbReference type="SMART" id="SM00347">
    <property type="entry name" value="HTH_MARR"/>
    <property type="match status" value="1"/>
</dbReference>
<dbReference type="InterPro" id="IPR055166">
    <property type="entry name" value="Transc_reg_Sar_Rot_HTH"/>
</dbReference>
<proteinExistence type="predicted"/>
<keyword evidence="3" id="KW-0805">Transcription regulation</keyword>
<organism evidence="7 8">
    <name type="scientific">Thalassovita mediterranea</name>
    <dbReference type="NCBI Taxonomy" id="340021"/>
    <lineage>
        <taxon>Bacteria</taxon>
        <taxon>Pseudomonadati</taxon>
        <taxon>Pseudomonadota</taxon>
        <taxon>Alphaproteobacteria</taxon>
        <taxon>Rhodobacterales</taxon>
        <taxon>Roseobacteraceae</taxon>
        <taxon>Thalassovita</taxon>
    </lineage>
</organism>
<evidence type="ECO:0000313" key="8">
    <source>
        <dbReference type="Proteomes" id="UP000051681"/>
    </source>
</evidence>
<keyword evidence="2" id="KW-0963">Cytoplasm</keyword>
<dbReference type="EMBL" id="CYSF01000012">
    <property type="protein sequence ID" value="CUH85261.1"/>
    <property type="molecule type" value="Genomic_DNA"/>
</dbReference>
<dbReference type="Gene3D" id="1.10.10.10">
    <property type="entry name" value="Winged helix-like DNA-binding domain superfamily/Winged helix DNA-binding domain"/>
    <property type="match status" value="1"/>
</dbReference>
<keyword evidence="4" id="KW-0238">DNA-binding</keyword>
<dbReference type="SUPFAM" id="SSF46785">
    <property type="entry name" value="Winged helix' DNA-binding domain"/>
    <property type="match status" value="1"/>
</dbReference>
<dbReference type="PANTHER" id="PTHR33164">
    <property type="entry name" value="TRANSCRIPTIONAL REGULATOR, MARR FAMILY"/>
    <property type="match status" value="1"/>
</dbReference>
<dbReference type="GO" id="GO:0005737">
    <property type="term" value="C:cytoplasm"/>
    <property type="evidence" value="ECO:0007669"/>
    <property type="project" value="UniProtKB-SubCell"/>
</dbReference>
<keyword evidence="8" id="KW-1185">Reference proteome</keyword>